<evidence type="ECO:0000313" key="3">
    <source>
        <dbReference type="Proteomes" id="UP000622552"/>
    </source>
</evidence>
<accession>A0A8J7GEG7</accession>
<dbReference type="RefSeq" id="WP_197003362.1">
    <property type="nucleotide sequence ID" value="NZ_BONS01000040.1"/>
</dbReference>
<protein>
    <submittedName>
        <fullName evidence="2">RimJ/RimL family protein N-acetyltransferase</fullName>
    </submittedName>
</protein>
<dbReference type="EMBL" id="JADOUF010000001">
    <property type="protein sequence ID" value="MBG6136375.1"/>
    <property type="molecule type" value="Genomic_DNA"/>
</dbReference>
<evidence type="ECO:0000259" key="1">
    <source>
        <dbReference type="PROSITE" id="PS51186"/>
    </source>
</evidence>
<dbReference type="InterPro" id="IPR000182">
    <property type="entry name" value="GNAT_dom"/>
</dbReference>
<dbReference type="Proteomes" id="UP000622552">
    <property type="component" value="Unassembled WGS sequence"/>
</dbReference>
<gene>
    <name evidence="2" type="ORF">IW245_002569</name>
</gene>
<dbReference type="Gene3D" id="3.40.630.30">
    <property type="match status" value="1"/>
</dbReference>
<evidence type="ECO:0000313" key="2">
    <source>
        <dbReference type="EMBL" id="MBG6136375.1"/>
    </source>
</evidence>
<sequence>MTRIVTYVEMTDRSQLVPGAAVPGMALVTADRDLALIAELMARIGAPYQWRSARRSPQEWEEWFAEHPDRTCCLLTVADEPVGVVCYDLRAGGDVEIRTFGLLPEFTGRGLGGHALTLAIRRGWELVPGVRRVWLHTSSADNPNALPNYHRRGFDTFKTEEDDG</sequence>
<organism evidence="2 3">
    <name type="scientific">Longispora fulva</name>
    <dbReference type="NCBI Taxonomy" id="619741"/>
    <lineage>
        <taxon>Bacteria</taxon>
        <taxon>Bacillati</taxon>
        <taxon>Actinomycetota</taxon>
        <taxon>Actinomycetes</taxon>
        <taxon>Micromonosporales</taxon>
        <taxon>Micromonosporaceae</taxon>
        <taxon>Longispora</taxon>
    </lineage>
</organism>
<feature type="domain" description="N-acetyltransferase" evidence="1">
    <location>
        <begin position="25"/>
        <end position="164"/>
    </location>
</feature>
<comment type="caution">
    <text evidence="2">The sequence shown here is derived from an EMBL/GenBank/DDBJ whole genome shotgun (WGS) entry which is preliminary data.</text>
</comment>
<dbReference type="CDD" id="cd04301">
    <property type="entry name" value="NAT_SF"/>
    <property type="match status" value="1"/>
</dbReference>
<dbReference type="SUPFAM" id="SSF55729">
    <property type="entry name" value="Acyl-CoA N-acyltransferases (Nat)"/>
    <property type="match status" value="1"/>
</dbReference>
<dbReference type="Pfam" id="PF00583">
    <property type="entry name" value="Acetyltransf_1"/>
    <property type="match status" value="1"/>
</dbReference>
<dbReference type="AlphaFoldDB" id="A0A8J7GEG7"/>
<name>A0A8J7GEG7_9ACTN</name>
<dbReference type="PROSITE" id="PS51186">
    <property type="entry name" value="GNAT"/>
    <property type="match status" value="1"/>
</dbReference>
<proteinExistence type="predicted"/>
<dbReference type="GO" id="GO:0016747">
    <property type="term" value="F:acyltransferase activity, transferring groups other than amino-acyl groups"/>
    <property type="evidence" value="ECO:0007669"/>
    <property type="project" value="InterPro"/>
</dbReference>
<dbReference type="InterPro" id="IPR016181">
    <property type="entry name" value="Acyl_CoA_acyltransferase"/>
</dbReference>
<keyword evidence="3" id="KW-1185">Reference proteome</keyword>
<reference evidence="2" key="1">
    <citation type="submission" date="2020-11" db="EMBL/GenBank/DDBJ databases">
        <title>Sequencing the genomes of 1000 actinobacteria strains.</title>
        <authorList>
            <person name="Klenk H.-P."/>
        </authorList>
    </citation>
    <scope>NUCLEOTIDE SEQUENCE</scope>
    <source>
        <strain evidence="2">DSM 45356</strain>
    </source>
</reference>